<dbReference type="Proteomes" id="UP000636960">
    <property type="component" value="Unassembled WGS sequence"/>
</dbReference>
<evidence type="ECO:0000313" key="3">
    <source>
        <dbReference type="Proteomes" id="UP000636960"/>
    </source>
</evidence>
<sequence>MTSQTDLERLDQEIAELEPQVTEARRRIGRGEDGPTDGPELAQTLTEIEQQEAILARLRERRDQLSAS</sequence>
<evidence type="ECO:0000256" key="1">
    <source>
        <dbReference type="SAM" id="Coils"/>
    </source>
</evidence>
<evidence type="ECO:0000313" key="2">
    <source>
        <dbReference type="EMBL" id="GIE97264.1"/>
    </source>
</evidence>
<accession>A0A919K1T3</accession>
<keyword evidence="1" id="KW-0175">Coiled coil</keyword>
<reference evidence="2" key="1">
    <citation type="submission" date="2021-01" db="EMBL/GenBank/DDBJ databases">
        <title>Whole genome shotgun sequence of Actinoplanes rishiriensis NBRC 108556.</title>
        <authorList>
            <person name="Komaki H."/>
            <person name="Tamura T."/>
        </authorList>
    </citation>
    <scope>NUCLEOTIDE SEQUENCE</scope>
    <source>
        <strain evidence="2">NBRC 108556</strain>
    </source>
</reference>
<name>A0A919K1T3_9ACTN</name>
<comment type="caution">
    <text evidence="2">The sequence shown here is derived from an EMBL/GenBank/DDBJ whole genome shotgun (WGS) entry which is preliminary data.</text>
</comment>
<dbReference type="EMBL" id="BOMV01000055">
    <property type="protein sequence ID" value="GIE97264.1"/>
    <property type="molecule type" value="Genomic_DNA"/>
</dbReference>
<dbReference type="AlphaFoldDB" id="A0A919K1T3"/>
<protein>
    <submittedName>
        <fullName evidence="2">Uncharacterized protein</fullName>
    </submittedName>
</protein>
<keyword evidence="3" id="KW-1185">Reference proteome</keyword>
<proteinExistence type="predicted"/>
<feature type="coiled-coil region" evidence="1">
    <location>
        <begin position="7"/>
        <end position="68"/>
    </location>
</feature>
<dbReference type="RefSeq" id="WP_203784033.1">
    <property type="nucleotide sequence ID" value="NZ_BOMV01000055.1"/>
</dbReference>
<gene>
    <name evidence="2" type="ORF">Ari01nite_47290</name>
</gene>
<organism evidence="2 3">
    <name type="scientific">Paractinoplanes rishiriensis</name>
    <dbReference type="NCBI Taxonomy" id="1050105"/>
    <lineage>
        <taxon>Bacteria</taxon>
        <taxon>Bacillati</taxon>
        <taxon>Actinomycetota</taxon>
        <taxon>Actinomycetes</taxon>
        <taxon>Micromonosporales</taxon>
        <taxon>Micromonosporaceae</taxon>
        <taxon>Paractinoplanes</taxon>
    </lineage>
</organism>